<proteinExistence type="predicted"/>
<name>A0A382C1L7_9ZZZZ</name>
<protein>
    <recommendedName>
        <fullName evidence="1">Sulfotransferase domain-containing protein</fullName>
    </recommendedName>
</protein>
<evidence type="ECO:0000259" key="1">
    <source>
        <dbReference type="Pfam" id="PF00685"/>
    </source>
</evidence>
<dbReference type="Pfam" id="PF00685">
    <property type="entry name" value="Sulfotransfer_1"/>
    <property type="match status" value="1"/>
</dbReference>
<organism evidence="2">
    <name type="scientific">marine metagenome</name>
    <dbReference type="NCBI Taxonomy" id="408172"/>
    <lineage>
        <taxon>unclassified sequences</taxon>
        <taxon>metagenomes</taxon>
        <taxon>ecological metagenomes</taxon>
    </lineage>
</organism>
<dbReference type="EMBL" id="UINC01032144">
    <property type="protein sequence ID" value="SVB19317.1"/>
    <property type="molecule type" value="Genomic_DNA"/>
</dbReference>
<evidence type="ECO:0000313" key="2">
    <source>
        <dbReference type="EMBL" id="SVB19317.1"/>
    </source>
</evidence>
<accession>A0A382C1L7</accession>
<reference evidence="2" key="1">
    <citation type="submission" date="2018-05" db="EMBL/GenBank/DDBJ databases">
        <authorList>
            <person name="Lanie J.A."/>
            <person name="Ng W.-L."/>
            <person name="Kazmierczak K.M."/>
            <person name="Andrzejewski T.M."/>
            <person name="Davidsen T.M."/>
            <person name="Wayne K.J."/>
            <person name="Tettelin H."/>
            <person name="Glass J.I."/>
            <person name="Rusch D."/>
            <person name="Podicherti R."/>
            <person name="Tsui H.-C.T."/>
            <person name="Winkler M.E."/>
        </authorList>
    </citation>
    <scope>NUCLEOTIDE SEQUENCE</scope>
</reference>
<feature type="domain" description="Sulfotransferase" evidence="1">
    <location>
        <begin position="7"/>
        <end position="58"/>
    </location>
</feature>
<gene>
    <name evidence="2" type="ORF">METZ01_LOCUS172171</name>
</gene>
<sequence length="59" mass="6695">MMCALLVFQTPQLPSKLSTLSPWLDWLVNPRDDVSAHLSAQAHRRFIKTHTPLDGLPSR</sequence>
<dbReference type="GO" id="GO:0008146">
    <property type="term" value="F:sulfotransferase activity"/>
    <property type="evidence" value="ECO:0007669"/>
    <property type="project" value="InterPro"/>
</dbReference>
<dbReference type="InterPro" id="IPR000863">
    <property type="entry name" value="Sulfotransferase_dom"/>
</dbReference>
<dbReference type="AlphaFoldDB" id="A0A382C1L7"/>